<sequence>MPTLRVRDGWVALILSLLVTMGLGFVLAYTLVADIRVNQLRKAEYVLHEVEKRAVDTTTVIKKLNALGYQLCDQRNLLAMRRALFQSDHIKDIGFFIENNLVCTTGMGMLETPVAEDPPDLIDLNGYSLWVDRPLLMFDMDYQAIMVRKDRYNVVLDPRFISHTTMAPFSWQLVARMGDEVEHVFGVRGTFIIGKSVPGLFSRLGDSYYTHCSAVSPYCVALDLNQLAFAHGYGLVILLLLLVSFCVGGGCFAILTYLFRRHRSDKQRIKRGLAEDAFYCLYQPIVDLRTEQVIGCEMLARFEDNQGPMSPDRFIPFIRELDRTWLFTRQLISKAMDDLSIISGVGVSFRVSFNIFPQDVTNDAIAELPHIPSLKESPFDIVFEITEDEYLDGDSARRNLAALHQAGFSIAIDDFGTGYSNLNQLKKLHCQLLKIDRTFVFDMEEGSIKSSLIKHIVAIAHGLGLKVVAEGVENKMQRDALVDLDVEYGQGWAFGKPMPIVQLNQLLQTQRNSVERQP</sequence>
<comment type="caution">
    <text evidence="12">The sequence shown here is derived from an EMBL/GenBank/DDBJ whole genome shotgun (WGS) entry which is preliminary data.</text>
</comment>
<reference evidence="12 13" key="1">
    <citation type="submission" date="2019-02" db="EMBL/GenBank/DDBJ databases">
        <title>Corallincola luteus sp. nov., a marine bacterium isolated from surface sediment of Bohai Sea in China.</title>
        <authorList>
            <person name="Ren Q."/>
        </authorList>
    </citation>
    <scope>NUCLEOTIDE SEQUENCE [LARGE SCALE GENOMIC DNA]</scope>
    <source>
        <strain evidence="12 13">DASS28</strain>
    </source>
</reference>
<dbReference type="InterPro" id="IPR001633">
    <property type="entry name" value="EAL_dom"/>
</dbReference>
<evidence type="ECO:0000313" key="12">
    <source>
        <dbReference type="EMBL" id="TCI02042.1"/>
    </source>
</evidence>
<keyword evidence="5 10" id="KW-0812">Transmembrane</keyword>
<keyword evidence="13" id="KW-1185">Reference proteome</keyword>
<keyword evidence="4" id="KW-0973">c-di-GMP</keyword>
<evidence type="ECO:0000256" key="9">
    <source>
        <dbReference type="ARBA" id="ARBA00034290"/>
    </source>
</evidence>
<dbReference type="PANTHER" id="PTHR33121">
    <property type="entry name" value="CYCLIC DI-GMP PHOSPHODIESTERASE PDEF"/>
    <property type="match status" value="1"/>
</dbReference>
<dbReference type="InterPro" id="IPR050706">
    <property type="entry name" value="Cyclic-di-GMP_PDE-like"/>
</dbReference>
<evidence type="ECO:0000256" key="7">
    <source>
        <dbReference type="ARBA" id="ARBA00022989"/>
    </source>
</evidence>
<dbReference type="EMBL" id="SJXE01000009">
    <property type="protein sequence ID" value="TCI02042.1"/>
    <property type="molecule type" value="Genomic_DNA"/>
</dbReference>
<dbReference type="SMART" id="SM00052">
    <property type="entry name" value="EAL"/>
    <property type="match status" value="1"/>
</dbReference>
<organism evidence="12 13">
    <name type="scientific">Corallincola luteus</name>
    <dbReference type="NCBI Taxonomy" id="1775177"/>
    <lineage>
        <taxon>Bacteria</taxon>
        <taxon>Pseudomonadati</taxon>
        <taxon>Pseudomonadota</taxon>
        <taxon>Gammaproteobacteria</taxon>
        <taxon>Alteromonadales</taxon>
        <taxon>Psychromonadaceae</taxon>
        <taxon>Corallincola</taxon>
    </lineage>
</organism>
<feature type="domain" description="EAL" evidence="11">
    <location>
        <begin position="262"/>
        <end position="511"/>
    </location>
</feature>
<proteinExistence type="predicted"/>
<name>A0ABY2AHL4_9GAMM</name>
<dbReference type="SUPFAM" id="SSF141868">
    <property type="entry name" value="EAL domain-like"/>
    <property type="match status" value="1"/>
</dbReference>
<keyword evidence="6" id="KW-0378">Hydrolase</keyword>
<dbReference type="InterPro" id="IPR024744">
    <property type="entry name" value="CSS-motif_dom"/>
</dbReference>
<dbReference type="PROSITE" id="PS50883">
    <property type="entry name" value="EAL"/>
    <property type="match status" value="1"/>
</dbReference>
<dbReference type="EC" id="3.1.4.52" evidence="2"/>
<accession>A0ABY2AHL4</accession>
<keyword evidence="8 10" id="KW-0472">Membrane</keyword>
<evidence type="ECO:0000256" key="1">
    <source>
        <dbReference type="ARBA" id="ARBA00004651"/>
    </source>
</evidence>
<evidence type="ECO:0000256" key="6">
    <source>
        <dbReference type="ARBA" id="ARBA00022801"/>
    </source>
</evidence>
<comment type="catalytic activity">
    <reaction evidence="9">
        <text>3',3'-c-di-GMP + H2O = 5'-phosphoguanylyl(3'-&gt;5')guanosine + H(+)</text>
        <dbReference type="Rhea" id="RHEA:24902"/>
        <dbReference type="ChEBI" id="CHEBI:15377"/>
        <dbReference type="ChEBI" id="CHEBI:15378"/>
        <dbReference type="ChEBI" id="CHEBI:58754"/>
        <dbReference type="ChEBI" id="CHEBI:58805"/>
        <dbReference type="EC" id="3.1.4.52"/>
    </reaction>
</comment>
<comment type="subcellular location">
    <subcellularLocation>
        <location evidence="1">Cell membrane</location>
        <topology evidence="1">Multi-pass membrane protein</topology>
    </subcellularLocation>
</comment>
<gene>
    <name evidence="12" type="ORF">EZV61_15825</name>
</gene>
<evidence type="ECO:0000256" key="2">
    <source>
        <dbReference type="ARBA" id="ARBA00012282"/>
    </source>
</evidence>
<evidence type="ECO:0000313" key="13">
    <source>
        <dbReference type="Proteomes" id="UP000292554"/>
    </source>
</evidence>
<dbReference type="Gene3D" id="3.20.20.450">
    <property type="entry name" value="EAL domain"/>
    <property type="match status" value="1"/>
</dbReference>
<dbReference type="Pfam" id="PF12792">
    <property type="entry name" value="CSS-motif"/>
    <property type="match status" value="1"/>
</dbReference>
<dbReference type="CDD" id="cd01948">
    <property type="entry name" value="EAL"/>
    <property type="match status" value="1"/>
</dbReference>
<keyword evidence="7 10" id="KW-1133">Transmembrane helix</keyword>
<evidence type="ECO:0000256" key="3">
    <source>
        <dbReference type="ARBA" id="ARBA00022475"/>
    </source>
</evidence>
<dbReference type="RefSeq" id="WP_131416872.1">
    <property type="nucleotide sequence ID" value="NZ_SJXE01000009.1"/>
</dbReference>
<protein>
    <recommendedName>
        <fullName evidence="2">cyclic-guanylate-specific phosphodiesterase</fullName>
        <ecNumber evidence="2">3.1.4.52</ecNumber>
    </recommendedName>
</protein>
<dbReference type="Proteomes" id="UP000292554">
    <property type="component" value="Unassembled WGS sequence"/>
</dbReference>
<evidence type="ECO:0000256" key="10">
    <source>
        <dbReference type="SAM" id="Phobius"/>
    </source>
</evidence>
<evidence type="ECO:0000259" key="11">
    <source>
        <dbReference type="PROSITE" id="PS50883"/>
    </source>
</evidence>
<evidence type="ECO:0000256" key="4">
    <source>
        <dbReference type="ARBA" id="ARBA00022636"/>
    </source>
</evidence>
<dbReference type="PANTHER" id="PTHR33121:SF79">
    <property type="entry name" value="CYCLIC DI-GMP PHOSPHODIESTERASE PDED-RELATED"/>
    <property type="match status" value="1"/>
</dbReference>
<evidence type="ECO:0000256" key="5">
    <source>
        <dbReference type="ARBA" id="ARBA00022692"/>
    </source>
</evidence>
<feature type="transmembrane region" description="Helical" evidence="10">
    <location>
        <begin position="233"/>
        <end position="259"/>
    </location>
</feature>
<dbReference type="Pfam" id="PF00563">
    <property type="entry name" value="EAL"/>
    <property type="match status" value="1"/>
</dbReference>
<keyword evidence="3" id="KW-1003">Cell membrane</keyword>
<dbReference type="InterPro" id="IPR035919">
    <property type="entry name" value="EAL_sf"/>
</dbReference>
<evidence type="ECO:0000256" key="8">
    <source>
        <dbReference type="ARBA" id="ARBA00023136"/>
    </source>
</evidence>